<dbReference type="PANTHER" id="PTHR43317:SF1">
    <property type="entry name" value="THERMOSPERMINE SYNTHASE ACAULIS5"/>
    <property type="match status" value="1"/>
</dbReference>
<organism evidence="7 8">
    <name type="scientific">Desulfocurvibacter africanus PCS</name>
    <dbReference type="NCBI Taxonomy" id="1262666"/>
    <lineage>
        <taxon>Bacteria</taxon>
        <taxon>Pseudomonadati</taxon>
        <taxon>Thermodesulfobacteriota</taxon>
        <taxon>Desulfovibrionia</taxon>
        <taxon>Desulfovibrionales</taxon>
        <taxon>Desulfovibrionaceae</taxon>
        <taxon>Desulfocurvibacter</taxon>
    </lineage>
</organism>
<feature type="transmembrane region" description="Helical" evidence="5">
    <location>
        <begin position="171"/>
        <end position="204"/>
    </location>
</feature>
<dbReference type="NCBIfam" id="NF037959">
    <property type="entry name" value="MFS_SpdSyn"/>
    <property type="match status" value="1"/>
</dbReference>
<comment type="caution">
    <text evidence="7">The sequence shown here is derived from an EMBL/GenBank/DDBJ whole genome shotgun (WGS) entry which is preliminary data.</text>
</comment>
<dbReference type="InterPro" id="IPR036259">
    <property type="entry name" value="MFS_trans_sf"/>
</dbReference>
<feature type="active site" description="Proton acceptor" evidence="4">
    <location>
        <position position="358"/>
    </location>
</feature>
<proteinExistence type="inferred from homology"/>
<comment type="similarity">
    <text evidence="1">Belongs to the spermidine/spermine synthase family.</text>
</comment>
<dbReference type="GO" id="GO:0010487">
    <property type="term" value="F:thermospermine synthase activity"/>
    <property type="evidence" value="ECO:0007669"/>
    <property type="project" value="TreeGrafter"/>
</dbReference>
<dbReference type="PROSITE" id="PS51006">
    <property type="entry name" value="PABS_2"/>
    <property type="match status" value="1"/>
</dbReference>
<dbReference type="EMBL" id="AOSV01000021">
    <property type="protein sequence ID" value="EMG37064.1"/>
    <property type="molecule type" value="Genomic_DNA"/>
</dbReference>
<dbReference type="OrthoDB" id="9761985at2"/>
<feature type="domain" description="PABS" evidence="6">
    <location>
        <begin position="201"/>
        <end position="452"/>
    </location>
</feature>
<evidence type="ECO:0000313" key="7">
    <source>
        <dbReference type="EMBL" id="EMG37064.1"/>
    </source>
</evidence>
<gene>
    <name evidence="7" type="ORF">PCS_02202</name>
</gene>
<dbReference type="Proteomes" id="UP000011922">
    <property type="component" value="Unassembled WGS sequence"/>
</dbReference>
<dbReference type="InterPro" id="IPR030374">
    <property type="entry name" value="PABS"/>
</dbReference>
<reference evidence="7 8" key="1">
    <citation type="journal article" date="2013" name="Genome Announc.">
        <title>Draft Genome Sequence for Desulfovibrio africanus Strain PCS.</title>
        <authorList>
            <person name="Brown S.D."/>
            <person name="Utturkar S.M."/>
            <person name="Arkin A.P."/>
            <person name="Deutschbauer A.M."/>
            <person name="Elias D.A."/>
            <person name="Hazen T.C."/>
            <person name="Chakraborty R."/>
        </authorList>
    </citation>
    <scope>NUCLEOTIDE SEQUENCE [LARGE SCALE GENOMIC DNA]</scope>
    <source>
        <strain evidence="7 8">PCS</strain>
    </source>
</reference>
<keyword evidence="5" id="KW-0472">Membrane</keyword>
<feature type="transmembrane region" description="Helical" evidence="5">
    <location>
        <begin position="31"/>
        <end position="53"/>
    </location>
</feature>
<dbReference type="PANTHER" id="PTHR43317">
    <property type="entry name" value="THERMOSPERMINE SYNTHASE ACAULIS5"/>
    <property type="match status" value="1"/>
</dbReference>
<evidence type="ECO:0000256" key="2">
    <source>
        <dbReference type="ARBA" id="ARBA00022679"/>
    </source>
</evidence>
<dbReference type="AlphaFoldDB" id="M5PSG9"/>
<dbReference type="RefSeq" id="WP_005987107.1">
    <property type="nucleotide sequence ID" value="NZ_AOSV01000021.1"/>
</dbReference>
<dbReference type="CDD" id="cd02440">
    <property type="entry name" value="AdoMet_MTases"/>
    <property type="match status" value="1"/>
</dbReference>
<sequence>MLELVVFICGAMVMALEMVGSRILAPHMGTSIIVWTSLIGIILGCLSLGYWLGGKLADRSPNRKTLAGIILLAALSIGLTAMVNGPLLALLRKAMPDIYVGSIVATVLLFAAPSVLLGMVSPYAVRLRISELATSGALVGRLYAISTVGSIVGTFLSGFVLVAFLGSSTTLLVIAIILALTAILAAPSFKVAGAAGAAFLATLLMLSLSARAGLDEAGLADVDTRYNRIRVTTGHDAITGRPIRAMTTNPGGTQSAMFLDDTLELALRYTKFFDMGRHFVPHARQALMLGGGAYSYPRHLLAQDPDMKLDVVELDPGMTALARRWFDLHDDPRLRIVHEDARTFLQRTEKKYDLAFVDVFNSHYAIPFHLATLEAAQSLRASLYDGGAAVINTISAIEGRPGQLLRAQLATLRQAFAQVLVFPVREPYDGETVQNHILVALTTSEAPDLASADPAMQAMLDQRWTRHIPEDLPPLTDEYAPVDRYALGMVLR</sequence>
<keyword evidence="2 4" id="KW-0808">Transferase</keyword>
<keyword evidence="5" id="KW-0812">Transmembrane</keyword>
<keyword evidence="5" id="KW-1133">Transmembrane helix</keyword>
<evidence type="ECO:0000256" key="5">
    <source>
        <dbReference type="SAM" id="Phobius"/>
    </source>
</evidence>
<dbReference type="Gene3D" id="3.40.50.150">
    <property type="entry name" value="Vaccinia Virus protein VP39"/>
    <property type="match status" value="1"/>
</dbReference>
<dbReference type="Gene3D" id="1.20.1250.20">
    <property type="entry name" value="MFS general substrate transporter like domains"/>
    <property type="match status" value="1"/>
</dbReference>
<dbReference type="InterPro" id="IPR029063">
    <property type="entry name" value="SAM-dependent_MTases_sf"/>
</dbReference>
<accession>M5PSG9</accession>
<evidence type="ECO:0000256" key="1">
    <source>
        <dbReference type="ARBA" id="ARBA00007867"/>
    </source>
</evidence>
<evidence type="ECO:0000259" key="6">
    <source>
        <dbReference type="PROSITE" id="PS51006"/>
    </source>
</evidence>
<dbReference type="Pfam" id="PF01564">
    <property type="entry name" value="Spermine_synth"/>
    <property type="match status" value="1"/>
</dbReference>
<evidence type="ECO:0000256" key="3">
    <source>
        <dbReference type="ARBA" id="ARBA00023115"/>
    </source>
</evidence>
<feature type="transmembrane region" description="Helical" evidence="5">
    <location>
        <begin position="65"/>
        <end position="86"/>
    </location>
</feature>
<dbReference type="GO" id="GO:0006596">
    <property type="term" value="P:polyamine biosynthetic process"/>
    <property type="evidence" value="ECO:0007669"/>
    <property type="project" value="UniProtKB-UniRule"/>
</dbReference>
<feature type="transmembrane region" description="Helical" evidence="5">
    <location>
        <begin position="98"/>
        <end position="121"/>
    </location>
</feature>
<feature type="transmembrane region" description="Helical" evidence="5">
    <location>
        <begin position="142"/>
        <end position="165"/>
    </location>
</feature>
<name>M5PSG9_DESAF</name>
<dbReference type="PATRIC" id="fig|1262666.3.peg.2235"/>
<protein>
    <submittedName>
        <fullName evidence="7">Putative spermidine synthase with an N-terminal membrane domain containing protein</fullName>
    </submittedName>
</protein>
<keyword evidence="3 4" id="KW-0620">Polyamine biosynthesis</keyword>
<evidence type="ECO:0000313" key="8">
    <source>
        <dbReference type="Proteomes" id="UP000011922"/>
    </source>
</evidence>
<evidence type="ECO:0000256" key="4">
    <source>
        <dbReference type="PROSITE-ProRule" id="PRU00354"/>
    </source>
</evidence>
<dbReference type="SUPFAM" id="SSF53335">
    <property type="entry name" value="S-adenosyl-L-methionine-dependent methyltransferases"/>
    <property type="match status" value="1"/>
</dbReference>
<dbReference type="SUPFAM" id="SSF103473">
    <property type="entry name" value="MFS general substrate transporter"/>
    <property type="match status" value="1"/>
</dbReference>